<evidence type="ECO:0000313" key="5">
    <source>
        <dbReference type="Proteomes" id="UP000028123"/>
    </source>
</evidence>
<dbReference type="AlphaFoldDB" id="A0A081P7R6"/>
<dbReference type="EMBL" id="JNVM01000006">
    <property type="protein sequence ID" value="KEQ26739.1"/>
    <property type="molecule type" value="Genomic_DNA"/>
</dbReference>
<gene>
    <name evidence="4" type="ORF">ET33_33455</name>
</gene>
<dbReference type="eggNOG" id="COG1309">
    <property type="taxonomic scope" value="Bacteria"/>
</dbReference>
<dbReference type="SUPFAM" id="SSF46689">
    <property type="entry name" value="Homeodomain-like"/>
    <property type="match status" value="1"/>
</dbReference>
<organism evidence="4 5">
    <name type="scientific">Paenibacillus tyrfis</name>
    <dbReference type="NCBI Taxonomy" id="1501230"/>
    <lineage>
        <taxon>Bacteria</taxon>
        <taxon>Bacillati</taxon>
        <taxon>Bacillota</taxon>
        <taxon>Bacilli</taxon>
        <taxon>Bacillales</taxon>
        <taxon>Paenibacillaceae</taxon>
        <taxon>Paenibacillus</taxon>
    </lineage>
</organism>
<dbReference type="GO" id="GO:0003677">
    <property type="term" value="F:DNA binding"/>
    <property type="evidence" value="ECO:0007669"/>
    <property type="project" value="UniProtKB-UniRule"/>
</dbReference>
<dbReference type="InterPro" id="IPR050624">
    <property type="entry name" value="HTH-type_Tx_Regulator"/>
</dbReference>
<reference evidence="4 5" key="1">
    <citation type="submission" date="2014-06" db="EMBL/GenBank/DDBJ databases">
        <title>Draft genome sequence of Paenibacillus sp. MSt1.</title>
        <authorList>
            <person name="Aw Y.K."/>
            <person name="Ong K.S."/>
            <person name="Gan H.M."/>
            <person name="Lee S.M."/>
        </authorList>
    </citation>
    <scope>NUCLEOTIDE SEQUENCE [LARGE SCALE GENOMIC DNA]</scope>
    <source>
        <strain evidence="4 5">MSt1</strain>
    </source>
</reference>
<dbReference type="Pfam" id="PF14278">
    <property type="entry name" value="TetR_C_8"/>
    <property type="match status" value="1"/>
</dbReference>
<sequence length="206" mass="23740">MSHSGRAMDRRIKRTRQAIQEALVSLIAEKGFDSLTIQDIIERADINRSTYYYHYEDKQDLLQQSIREMLEQAVTEIESATNSVQAVGTSLKYNPMPRFICLFEHIHRNREFYRVMVGHVPGFIWKTVEMIKEHILKDITLLNSDPQKLQVPGPFLAHYSAGALMMVIKGWLDKDLPYSADFMAEQLTKIMRSGLYSVAGIQLSDE</sequence>
<evidence type="ECO:0000256" key="2">
    <source>
        <dbReference type="PROSITE-ProRule" id="PRU00335"/>
    </source>
</evidence>
<feature type="domain" description="HTH tetR-type" evidence="3">
    <location>
        <begin position="13"/>
        <end position="73"/>
    </location>
</feature>
<keyword evidence="1 2" id="KW-0238">DNA-binding</keyword>
<keyword evidence="5" id="KW-1185">Reference proteome</keyword>
<dbReference type="InterPro" id="IPR039532">
    <property type="entry name" value="TetR_C_Firmicutes"/>
</dbReference>
<dbReference type="Pfam" id="PF00440">
    <property type="entry name" value="TetR_N"/>
    <property type="match status" value="1"/>
</dbReference>
<evidence type="ECO:0000256" key="1">
    <source>
        <dbReference type="ARBA" id="ARBA00023125"/>
    </source>
</evidence>
<dbReference type="InterPro" id="IPR001647">
    <property type="entry name" value="HTH_TetR"/>
</dbReference>
<dbReference type="PROSITE" id="PS50977">
    <property type="entry name" value="HTH_TETR_2"/>
    <property type="match status" value="1"/>
</dbReference>
<dbReference type="PANTHER" id="PTHR43479">
    <property type="entry name" value="ACREF/ENVCD OPERON REPRESSOR-RELATED"/>
    <property type="match status" value="1"/>
</dbReference>
<accession>A0A081P7R6</accession>
<dbReference type="InterPro" id="IPR009057">
    <property type="entry name" value="Homeodomain-like_sf"/>
</dbReference>
<protein>
    <recommendedName>
        <fullName evidence="3">HTH tetR-type domain-containing protein</fullName>
    </recommendedName>
</protein>
<dbReference type="PRINTS" id="PR00455">
    <property type="entry name" value="HTHTETR"/>
</dbReference>
<comment type="caution">
    <text evidence="4">The sequence shown here is derived from an EMBL/GenBank/DDBJ whole genome shotgun (WGS) entry which is preliminary data.</text>
</comment>
<dbReference type="Proteomes" id="UP000028123">
    <property type="component" value="Unassembled WGS sequence"/>
</dbReference>
<dbReference type="RefSeq" id="WP_036679757.1">
    <property type="nucleotide sequence ID" value="NZ_JNVM01000006.1"/>
</dbReference>
<evidence type="ECO:0000313" key="4">
    <source>
        <dbReference type="EMBL" id="KEQ26739.1"/>
    </source>
</evidence>
<evidence type="ECO:0000259" key="3">
    <source>
        <dbReference type="PROSITE" id="PS50977"/>
    </source>
</evidence>
<dbReference type="PANTHER" id="PTHR43479:SF7">
    <property type="entry name" value="TETR-FAMILY TRANSCRIPTIONAL REGULATOR"/>
    <property type="match status" value="1"/>
</dbReference>
<dbReference type="OrthoDB" id="9810250at2"/>
<dbReference type="Gene3D" id="1.10.357.10">
    <property type="entry name" value="Tetracycline Repressor, domain 2"/>
    <property type="match status" value="1"/>
</dbReference>
<name>A0A081P7R6_9BACL</name>
<proteinExistence type="predicted"/>
<feature type="DNA-binding region" description="H-T-H motif" evidence="2">
    <location>
        <begin position="36"/>
        <end position="55"/>
    </location>
</feature>